<reference evidence="2" key="1">
    <citation type="submission" date="2016-11" db="UniProtKB">
        <authorList>
            <consortium name="WormBaseParasite"/>
        </authorList>
    </citation>
    <scope>IDENTIFICATION</scope>
</reference>
<sequence>MKKLKRRLSAAFRSGGSTQNLELCGGTTATHHINSGYSHGLAAVSNRTWSLSDSMNHLADRLAADGVIVEECDPSALIRRPLEHTYRHAPHPRTSSIYNPRIYSSYYGSHTC</sequence>
<dbReference type="Proteomes" id="UP000095283">
    <property type="component" value="Unplaced"/>
</dbReference>
<accession>A0A1I7XSD1</accession>
<dbReference type="AlphaFoldDB" id="A0A1I7XSD1"/>
<evidence type="ECO:0000313" key="1">
    <source>
        <dbReference type="Proteomes" id="UP000095283"/>
    </source>
</evidence>
<proteinExistence type="predicted"/>
<dbReference type="WBParaSite" id="Hba_20444">
    <property type="protein sequence ID" value="Hba_20444"/>
    <property type="gene ID" value="Hba_20444"/>
</dbReference>
<name>A0A1I7XSD1_HETBA</name>
<organism evidence="1 2">
    <name type="scientific">Heterorhabditis bacteriophora</name>
    <name type="common">Entomopathogenic nematode worm</name>
    <dbReference type="NCBI Taxonomy" id="37862"/>
    <lineage>
        <taxon>Eukaryota</taxon>
        <taxon>Metazoa</taxon>
        <taxon>Ecdysozoa</taxon>
        <taxon>Nematoda</taxon>
        <taxon>Chromadorea</taxon>
        <taxon>Rhabditida</taxon>
        <taxon>Rhabditina</taxon>
        <taxon>Rhabditomorpha</taxon>
        <taxon>Strongyloidea</taxon>
        <taxon>Heterorhabditidae</taxon>
        <taxon>Heterorhabditis</taxon>
    </lineage>
</organism>
<keyword evidence="1" id="KW-1185">Reference proteome</keyword>
<protein>
    <submittedName>
        <fullName evidence="2">FAD_binding_3 domain-containing protein</fullName>
    </submittedName>
</protein>
<evidence type="ECO:0000313" key="2">
    <source>
        <dbReference type="WBParaSite" id="Hba_20444"/>
    </source>
</evidence>